<dbReference type="RefSeq" id="XP_059606922.1">
    <property type="nucleotide sequence ID" value="XM_059748582.1"/>
</dbReference>
<evidence type="ECO:0000313" key="2">
    <source>
        <dbReference type="RefSeq" id="XP_059606922.1"/>
    </source>
</evidence>
<proteinExistence type="predicted"/>
<dbReference type="VEuPathDB" id="FungiDB:An07g07360"/>
<protein>
    <submittedName>
        <fullName evidence="2">Uncharacterized protein</fullName>
    </submittedName>
</protein>
<dbReference type="AlphaFoldDB" id="A0AAJ8E4N4"/>
<sequence>MKSEWLRGKSRDKERETEGESEAQSQEDLSSILGYRGWTYNEVVVVVYKTKGTSGVARGKGSGKEEQEGKGRERSGWENRQNLAKASSLLNPLTSTAEGRGNRQTIRFESTPRLNGVQRLANPASSEACLLFPPQQRRGIRFIPATSSGFLLVLPTGTTGDGRLSYMDHFCTPSTIGPSFS</sequence>
<feature type="compositionally biased region" description="Basic and acidic residues" evidence="1">
    <location>
        <begin position="62"/>
        <end position="77"/>
    </location>
</feature>
<name>A0AAJ8E4N4_ASPNG</name>
<reference evidence="2" key="1">
    <citation type="submission" date="2025-02" db="EMBL/GenBank/DDBJ databases">
        <authorList>
            <consortium name="NCBI Genome Project"/>
        </authorList>
    </citation>
    <scope>NUCLEOTIDE SEQUENCE</scope>
</reference>
<feature type="region of interest" description="Disordered" evidence="1">
    <location>
        <begin position="54"/>
        <end position="79"/>
    </location>
</feature>
<dbReference type="GeneID" id="84591465"/>
<feature type="region of interest" description="Disordered" evidence="1">
    <location>
        <begin position="1"/>
        <end position="28"/>
    </location>
</feature>
<accession>A0AAJ8E4N4</accession>
<gene>
    <name evidence="2" type="ORF">An07g07360</name>
</gene>
<reference evidence="2" key="2">
    <citation type="submission" date="2025-08" db="UniProtKB">
        <authorList>
            <consortium name="RefSeq"/>
        </authorList>
    </citation>
    <scope>IDENTIFICATION</scope>
</reference>
<dbReference type="KEGG" id="ang:An07g07360"/>
<evidence type="ECO:0000256" key="1">
    <source>
        <dbReference type="SAM" id="MobiDB-lite"/>
    </source>
</evidence>
<feature type="compositionally biased region" description="Basic and acidic residues" evidence="1">
    <location>
        <begin position="1"/>
        <end position="18"/>
    </location>
</feature>
<organism evidence="2">
    <name type="scientific">Aspergillus niger</name>
    <dbReference type="NCBI Taxonomy" id="5061"/>
    <lineage>
        <taxon>Eukaryota</taxon>
        <taxon>Fungi</taxon>
        <taxon>Dikarya</taxon>
        <taxon>Ascomycota</taxon>
        <taxon>Pezizomycotina</taxon>
        <taxon>Eurotiomycetes</taxon>
        <taxon>Eurotiomycetidae</taxon>
        <taxon>Eurotiales</taxon>
        <taxon>Aspergillaceae</taxon>
        <taxon>Aspergillus</taxon>
        <taxon>Aspergillus subgen. Circumdati</taxon>
    </lineage>
</organism>